<accession>A0A7U6GFQ6</accession>
<dbReference type="KEGG" id="cex:CSE_14450"/>
<organism evidence="1 2">
    <name type="scientific">Caldisericum exile (strain DSM 21853 / NBRC 104410 / AZM16c01)</name>
    <dbReference type="NCBI Taxonomy" id="511051"/>
    <lineage>
        <taxon>Bacteria</taxon>
        <taxon>Pseudomonadati</taxon>
        <taxon>Caldisericota/Cryosericota group</taxon>
        <taxon>Caldisericota</taxon>
        <taxon>Caldisericia</taxon>
        <taxon>Caldisericales</taxon>
        <taxon>Caldisericaceae</taxon>
        <taxon>Caldisericum</taxon>
    </lineage>
</organism>
<reference evidence="1 2" key="1">
    <citation type="submission" date="2011-01" db="EMBL/GenBank/DDBJ databases">
        <title>Whole genome sequence of Caldisericum exile AZM16c01.</title>
        <authorList>
            <person name="Narita-Yamada S."/>
            <person name="Kawakoshi A."/>
            <person name="Nakamura S."/>
            <person name="Sasagawa M."/>
            <person name="Fukada J."/>
            <person name="Sekine M."/>
            <person name="Kato Y."/>
            <person name="Fukai R."/>
            <person name="Sasaki K."/>
            <person name="Hanamaki A."/>
            <person name="Narita H."/>
            <person name="Konno Y."/>
            <person name="Mori K."/>
            <person name="Yamazaki S."/>
            <person name="Suzuki K."/>
            <person name="Fujita N."/>
        </authorList>
    </citation>
    <scope>NUCLEOTIDE SEQUENCE [LARGE SCALE GENOMIC DNA]</scope>
    <source>
        <strain evidence="2">DSM 21853 / NBRC 104410 / AZM16c01</strain>
    </source>
</reference>
<dbReference type="AlphaFoldDB" id="A0A7U6GFQ6"/>
<sequence length="64" mass="7269">MPVPVCTIVVFFAQPVNPKDAKNTIRSITTANFDISVFFIPTLLSEFFELSTFYPKQSVIKIQK</sequence>
<dbReference type="Proteomes" id="UP000004793">
    <property type="component" value="Chromosome"/>
</dbReference>
<gene>
    <name evidence="1" type="ordered locus">CSE_14450</name>
</gene>
<protein>
    <submittedName>
        <fullName evidence="1">Uncharacterized protein</fullName>
    </submittedName>
</protein>
<name>A0A7U6GFQ6_CALEA</name>
<proteinExistence type="predicted"/>
<keyword evidence="2" id="KW-1185">Reference proteome</keyword>
<evidence type="ECO:0000313" key="2">
    <source>
        <dbReference type="Proteomes" id="UP000004793"/>
    </source>
</evidence>
<evidence type="ECO:0000313" key="1">
    <source>
        <dbReference type="EMBL" id="BAL81571.1"/>
    </source>
</evidence>
<dbReference type="EMBL" id="AP012051">
    <property type="protein sequence ID" value="BAL81571.1"/>
    <property type="molecule type" value="Genomic_DNA"/>
</dbReference>